<comment type="caution">
    <text evidence="1">The sequence shown here is derived from an EMBL/GenBank/DDBJ whole genome shotgun (WGS) entry which is preliminary data.</text>
</comment>
<evidence type="ECO:0000313" key="1">
    <source>
        <dbReference type="EMBL" id="TNB46269.1"/>
    </source>
</evidence>
<dbReference type="EMBL" id="VCLB01000011">
    <property type="protein sequence ID" value="TNB46269.1"/>
    <property type="molecule type" value="Genomic_DNA"/>
</dbReference>
<name>A0A5C4JNV3_9HYPH</name>
<accession>A0A5C4JNV3</accession>
<dbReference type="AlphaFoldDB" id="A0A5C4JNV3"/>
<keyword evidence="2" id="KW-1185">Reference proteome</keyword>
<gene>
    <name evidence="1" type="ORF">FF124_19165</name>
</gene>
<evidence type="ECO:0000313" key="2">
    <source>
        <dbReference type="Proteomes" id="UP000307874"/>
    </source>
</evidence>
<sequence>MFPFLTAFLLAKPDDFGPSAIQRICVCDPVAFCPPLDRDREGLYRKAMGEKVVQPFALVWSQGTTLSIELGILPVRQSLAPQKVIDPGPEDFLPFRLDEYLMPAVPVCRQDFKLPVSLIVTPDIDPVTGNFRRKKKGSFSV</sequence>
<dbReference type="RefSeq" id="WP_138750085.1">
    <property type="nucleotide sequence ID" value="NZ_VCLB01000011.1"/>
</dbReference>
<organism evidence="1 2">
    <name type="scientific">Martelella lutilitoris</name>
    <dbReference type="NCBI Taxonomy" id="2583532"/>
    <lineage>
        <taxon>Bacteria</taxon>
        <taxon>Pseudomonadati</taxon>
        <taxon>Pseudomonadota</taxon>
        <taxon>Alphaproteobacteria</taxon>
        <taxon>Hyphomicrobiales</taxon>
        <taxon>Aurantimonadaceae</taxon>
        <taxon>Martelella</taxon>
    </lineage>
</organism>
<proteinExistence type="predicted"/>
<protein>
    <submittedName>
        <fullName evidence="1">Uncharacterized protein</fullName>
    </submittedName>
</protein>
<reference evidence="1 2" key="1">
    <citation type="submission" date="2019-05" db="EMBL/GenBank/DDBJ databases">
        <authorList>
            <person name="Lee S.D."/>
        </authorList>
    </citation>
    <scope>NUCLEOTIDE SEQUENCE [LARGE SCALE GENOMIC DNA]</scope>
    <source>
        <strain evidence="1 2">GH2-6</strain>
    </source>
</reference>
<reference evidence="1 2" key="2">
    <citation type="submission" date="2019-06" db="EMBL/GenBank/DDBJ databases">
        <title>Martelella lutilitoris sp. nov., isolated from a tidal mudflat.</title>
        <authorList>
            <person name="Kim Y.-J."/>
        </authorList>
    </citation>
    <scope>NUCLEOTIDE SEQUENCE [LARGE SCALE GENOMIC DNA]</scope>
    <source>
        <strain evidence="1 2">GH2-6</strain>
    </source>
</reference>
<dbReference type="Proteomes" id="UP000307874">
    <property type="component" value="Unassembled WGS sequence"/>
</dbReference>